<keyword evidence="5" id="KW-0472">Membrane</keyword>
<dbReference type="Proteomes" id="UP001364617">
    <property type="component" value="Unassembled WGS sequence"/>
</dbReference>
<keyword evidence="11" id="KW-1185">Reference proteome</keyword>
<evidence type="ECO:0000256" key="2">
    <source>
        <dbReference type="ARBA" id="ARBA00022692"/>
    </source>
</evidence>
<organism evidence="10 11">
    <name type="scientific">Phoxinus phoxinus</name>
    <name type="common">Eurasian minnow</name>
    <dbReference type="NCBI Taxonomy" id="58324"/>
    <lineage>
        <taxon>Eukaryota</taxon>
        <taxon>Metazoa</taxon>
        <taxon>Chordata</taxon>
        <taxon>Craniata</taxon>
        <taxon>Vertebrata</taxon>
        <taxon>Euteleostomi</taxon>
        <taxon>Actinopterygii</taxon>
        <taxon>Neopterygii</taxon>
        <taxon>Teleostei</taxon>
        <taxon>Ostariophysi</taxon>
        <taxon>Cypriniformes</taxon>
        <taxon>Leuciscidae</taxon>
        <taxon>Phoxininae</taxon>
        <taxon>Phoxinus</taxon>
    </lineage>
</organism>
<keyword evidence="4" id="KW-1133">Transmembrane helix</keyword>
<accession>A0AAN9C6Y0</accession>
<dbReference type="SUPFAM" id="SSF49265">
    <property type="entry name" value="Fibronectin type III"/>
    <property type="match status" value="1"/>
</dbReference>
<sequence>MHRSSFILTLISLSDVLASVITLGDQYSLECLSDYLSSITCSLNISEESLGNGSSRLHFRNNEEDHNCTLRRGRHSLLCELDLSPLLFTDADSYEISLHSGYHGNNFSLVDVRPLPPSNLSLLWEKDRALFQWESGYDPDTDFSLIRNLQYQLSVCSEHKLYEVEAVEPKVYMDESRFEPHTSYTVRVRSQPDQVIYKGVWSLWAPAIHWRSGDILSESGWITRKQCNNGAGTCTEKTSEISSNIAWYFLPLSFLLVLLSCIPYSRWRKYDYIPSPAPYFRDWDVDVQICSKLSGKDRDVMQGEESLHIDIVRESTDTPPQRTSLVYEMGTSDQDDPTPQSPSMPHSPVGSDVDSGCWIRDFAVTERGSITCSEDYCTLSSSHTYAI</sequence>
<evidence type="ECO:0008006" key="12">
    <source>
        <dbReference type="Google" id="ProtNLM"/>
    </source>
</evidence>
<name>A0AAN9C6Y0_9TELE</name>
<dbReference type="GO" id="GO:0004896">
    <property type="term" value="F:cytokine receptor activity"/>
    <property type="evidence" value="ECO:0007669"/>
    <property type="project" value="TreeGrafter"/>
</dbReference>
<gene>
    <name evidence="10" type="ORF">R3I93_021728</name>
</gene>
<evidence type="ECO:0000256" key="9">
    <source>
        <dbReference type="SAM" id="SignalP"/>
    </source>
</evidence>
<comment type="subcellular location">
    <subcellularLocation>
        <location evidence="1">Membrane</location>
        <topology evidence="1">Single-pass type I membrane protein</topology>
    </subcellularLocation>
</comment>
<evidence type="ECO:0000313" key="10">
    <source>
        <dbReference type="EMBL" id="KAK7123396.1"/>
    </source>
</evidence>
<evidence type="ECO:0000256" key="7">
    <source>
        <dbReference type="ARBA" id="ARBA00023180"/>
    </source>
</evidence>
<dbReference type="AlphaFoldDB" id="A0AAN9C6Y0"/>
<dbReference type="InterPro" id="IPR036116">
    <property type="entry name" value="FN3_sf"/>
</dbReference>
<reference evidence="10 11" key="1">
    <citation type="submission" date="2024-02" db="EMBL/GenBank/DDBJ databases">
        <title>Chromosome-level genome assembly of the Eurasian Minnow (Phoxinus phoxinus).</title>
        <authorList>
            <person name="Oriowo T.O."/>
            <person name="Martin S."/>
            <person name="Stange M."/>
            <person name="Chrysostomakis Y."/>
            <person name="Brown T."/>
            <person name="Winkler S."/>
            <person name="Kukowka S."/>
            <person name="Myers E.W."/>
            <person name="Bohne A."/>
        </authorList>
    </citation>
    <scope>NUCLEOTIDE SEQUENCE [LARGE SCALE GENOMIC DNA]</scope>
    <source>
        <strain evidence="10">ZFMK-TIS-60720</strain>
        <tissue evidence="10">Whole Organism</tissue>
    </source>
</reference>
<dbReference type="CDD" id="cd00063">
    <property type="entry name" value="FN3"/>
    <property type="match status" value="1"/>
</dbReference>
<feature type="signal peptide" evidence="9">
    <location>
        <begin position="1"/>
        <end position="18"/>
    </location>
</feature>
<dbReference type="InterPro" id="IPR003961">
    <property type="entry name" value="FN3_dom"/>
</dbReference>
<evidence type="ECO:0000256" key="8">
    <source>
        <dbReference type="SAM" id="MobiDB-lite"/>
    </source>
</evidence>
<evidence type="ECO:0000256" key="6">
    <source>
        <dbReference type="ARBA" id="ARBA00023170"/>
    </source>
</evidence>
<keyword evidence="6" id="KW-0675">Receptor</keyword>
<keyword evidence="7" id="KW-0325">Glycoprotein</keyword>
<feature type="region of interest" description="Disordered" evidence="8">
    <location>
        <begin position="329"/>
        <end position="352"/>
    </location>
</feature>
<feature type="chain" id="PRO_5042899760" description="Fibronectin type-III domain-containing protein" evidence="9">
    <location>
        <begin position="19"/>
        <end position="387"/>
    </location>
</feature>
<dbReference type="InterPro" id="IPR013783">
    <property type="entry name" value="Ig-like_fold"/>
</dbReference>
<dbReference type="PANTHER" id="PTHR23037">
    <property type="entry name" value="CYTOKINE RECEPTOR"/>
    <property type="match status" value="1"/>
</dbReference>
<evidence type="ECO:0000256" key="4">
    <source>
        <dbReference type="ARBA" id="ARBA00022989"/>
    </source>
</evidence>
<keyword evidence="2" id="KW-0812">Transmembrane</keyword>
<dbReference type="GO" id="GO:0016064">
    <property type="term" value="P:immunoglobulin mediated immune response"/>
    <property type="evidence" value="ECO:0007669"/>
    <property type="project" value="TreeGrafter"/>
</dbReference>
<proteinExistence type="predicted"/>
<evidence type="ECO:0000313" key="11">
    <source>
        <dbReference type="Proteomes" id="UP001364617"/>
    </source>
</evidence>
<comment type="caution">
    <text evidence="10">The sequence shown here is derived from an EMBL/GenBank/DDBJ whole genome shotgun (WGS) entry which is preliminary data.</text>
</comment>
<evidence type="ECO:0000256" key="1">
    <source>
        <dbReference type="ARBA" id="ARBA00004479"/>
    </source>
</evidence>
<evidence type="ECO:0000256" key="3">
    <source>
        <dbReference type="ARBA" id="ARBA00022729"/>
    </source>
</evidence>
<evidence type="ECO:0000256" key="5">
    <source>
        <dbReference type="ARBA" id="ARBA00023136"/>
    </source>
</evidence>
<dbReference type="Gene3D" id="2.60.40.10">
    <property type="entry name" value="Immunoglobulins"/>
    <property type="match status" value="2"/>
</dbReference>
<protein>
    <recommendedName>
        <fullName evidence="12">Fibronectin type-III domain-containing protein</fullName>
    </recommendedName>
</protein>
<dbReference type="EMBL" id="JAYKXH010000024">
    <property type="protein sequence ID" value="KAK7123396.1"/>
    <property type="molecule type" value="Genomic_DNA"/>
</dbReference>
<dbReference type="PANTHER" id="PTHR23037:SF42">
    <property type="entry name" value="CYTOKINE RECEPTOR COMMON SUBUNIT GAMMA ISOFORM X1-RELATED"/>
    <property type="match status" value="1"/>
</dbReference>
<dbReference type="GO" id="GO:0009897">
    <property type="term" value="C:external side of plasma membrane"/>
    <property type="evidence" value="ECO:0007669"/>
    <property type="project" value="TreeGrafter"/>
</dbReference>
<keyword evidence="3 9" id="KW-0732">Signal</keyword>